<evidence type="ECO:0000313" key="3">
    <source>
        <dbReference type="Proteomes" id="UP000814176"/>
    </source>
</evidence>
<accession>A0ABQ8K250</accession>
<dbReference type="SUPFAM" id="SSF50129">
    <property type="entry name" value="GroES-like"/>
    <property type="match status" value="1"/>
</dbReference>
<sequence length="364" mass="38643">MRIQWPVIFSFLQQQSALLLNSRQGSFSVGTVAVPVPGPNEVLIRVEAVALNPIDWKIQAYGMVVKTYPAVLGSDIAGVVEQVGLNVTAFGPGDRVITQGVLGVNEHSGFQQYSLGYDELTAQIPDWMAFEEAATMPLGLATASLGLYNAYNPHTSAGLLPPWEPTGRGRYSGKPFVALGGSSSVGHYVIQLAKLSGFSPIITTASLYNAPSLLALGATHVLDRHLAPETLRAQIGNITSEAIETIFDAVSISETQNLAYDLLAPGGSLVLVLQDIIEEKRKSADRRVVTVDGRIHYAPSRAMGVSLYAALSDLLENGEIQPNRVEVLPGGLEGVPAGLQRLQAGVSNVKLVAQPQARATVAGR</sequence>
<evidence type="ECO:0000259" key="1">
    <source>
        <dbReference type="SMART" id="SM00829"/>
    </source>
</evidence>
<dbReference type="SUPFAM" id="SSF51735">
    <property type="entry name" value="NAD(P)-binding Rossmann-fold domains"/>
    <property type="match status" value="1"/>
</dbReference>
<dbReference type="InterPro" id="IPR020843">
    <property type="entry name" value="ER"/>
</dbReference>
<dbReference type="Pfam" id="PF00107">
    <property type="entry name" value="ADH_zinc_N"/>
    <property type="match status" value="1"/>
</dbReference>
<dbReference type="InterPro" id="IPR036291">
    <property type="entry name" value="NAD(P)-bd_dom_sf"/>
</dbReference>
<protein>
    <submittedName>
        <fullName evidence="2">Chaperonin 10-like protein</fullName>
    </submittedName>
</protein>
<dbReference type="InterPro" id="IPR013149">
    <property type="entry name" value="ADH-like_C"/>
</dbReference>
<dbReference type="Gene3D" id="3.90.180.10">
    <property type="entry name" value="Medium-chain alcohol dehydrogenases, catalytic domain"/>
    <property type="match status" value="1"/>
</dbReference>
<dbReference type="Proteomes" id="UP000814176">
    <property type="component" value="Unassembled WGS sequence"/>
</dbReference>
<dbReference type="Pfam" id="PF08240">
    <property type="entry name" value="ADH_N"/>
    <property type="match status" value="1"/>
</dbReference>
<dbReference type="RefSeq" id="XP_047773691.1">
    <property type="nucleotide sequence ID" value="XM_047918159.1"/>
</dbReference>
<dbReference type="Gene3D" id="3.40.50.720">
    <property type="entry name" value="NAD(P)-binding Rossmann-like Domain"/>
    <property type="match status" value="1"/>
</dbReference>
<organism evidence="2 3">
    <name type="scientific">Rhodofomes roseus</name>
    <dbReference type="NCBI Taxonomy" id="34475"/>
    <lineage>
        <taxon>Eukaryota</taxon>
        <taxon>Fungi</taxon>
        <taxon>Dikarya</taxon>
        <taxon>Basidiomycota</taxon>
        <taxon>Agaricomycotina</taxon>
        <taxon>Agaricomycetes</taxon>
        <taxon>Polyporales</taxon>
        <taxon>Rhodofomes</taxon>
    </lineage>
</organism>
<dbReference type="InterPro" id="IPR011032">
    <property type="entry name" value="GroES-like_sf"/>
</dbReference>
<feature type="domain" description="Enoyl reductase (ER)" evidence="1">
    <location>
        <begin position="25"/>
        <end position="353"/>
    </location>
</feature>
<gene>
    <name evidence="2" type="ORF">C8Q71DRAFT_376711</name>
</gene>
<dbReference type="InterPro" id="IPR047122">
    <property type="entry name" value="Trans-enoyl_RdTase-like"/>
</dbReference>
<dbReference type="PANTHER" id="PTHR45348:SF2">
    <property type="entry name" value="ZINC-TYPE ALCOHOL DEHYDROGENASE-LIKE PROTEIN C2E1P3.01"/>
    <property type="match status" value="1"/>
</dbReference>
<dbReference type="CDD" id="cd08249">
    <property type="entry name" value="enoyl_reductase_like"/>
    <property type="match status" value="1"/>
</dbReference>
<dbReference type="InterPro" id="IPR013154">
    <property type="entry name" value="ADH-like_N"/>
</dbReference>
<evidence type="ECO:0000313" key="2">
    <source>
        <dbReference type="EMBL" id="KAH9830369.1"/>
    </source>
</evidence>
<dbReference type="GeneID" id="71998891"/>
<name>A0ABQ8K250_9APHY</name>
<reference evidence="2 3" key="1">
    <citation type="journal article" date="2021" name="Environ. Microbiol.">
        <title>Gene family expansions and transcriptome signatures uncover fungal adaptations to wood decay.</title>
        <authorList>
            <person name="Hage H."/>
            <person name="Miyauchi S."/>
            <person name="Viragh M."/>
            <person name="Drula E."/>
            <person name="Min B."/>
            <person name="Chaduli D."/>
            <person name="Navarro D."/>
            <person name="Favel A."/>
            <person name="Norest M."/>
            <person name="Lesage-Meessen L."/>
            <person name="Balint B."/>
            <person name="Merenyi Z."/>
            <person name="de Eugenio L."/>
            <person name="Morin E."/>
            <person name="Martinez A.T."/>
            <person name="Baldrian P."/>
            <person name="Stursova M."/>
            <person name="Martinez M.J."/>
            <person name="Novotny C."/>
            <person name="Magnuson J.K."/>
            <person name="Spatafora J.W."/>
            <person name="Maurice S."/>
            <person name="Pangilinan J."/>
            <person name="Andreopoulos W."/>
            <person name="LaButti K."/>
            <person name="Hundley H."/>
            <person name="Na H."/>
            <person name="Kuo A."/>
            <person name="Barry K."/>
            <person name="Lipzen A."/>
            <person name="Henrissat B."/>
            <person name="Riley R."/>
            <person name="Ahrendt S."/>
            <person name="Nagy L.G."/>
            <person name="Grigoriev I.V."/>
            <person name="Martin F."/>
            <person name="Rosso M.N."/>
        </authorList>
    </citation>
    <scope>NUCLEOTIDE SEQUENCE [LARGE SCALE GENOMIC DNA]</scope>
    <source>
        <strain evidence="2 3">CIRM-BRFM 1785</strain>
    </source>
</reference>
<dbReference type="EMBL" id="JADCUA010000032">
    <property type="protein sequence ID" value="KAH9830369.1"/>
    <property type="molecule type" value="Genomic_DNA"/>
</dbReference>
<dbReference type="SMART" id="SM00829">
    <property type="entry name" value="PKS_ER"/>
    <property type="match status" value="1"/>
</dbReference>
<keyword evidence="3" id="KW-1185">Reference proteome</keyword>
<dbReference type="PANTHER" id="PTHR45348">
    <property type="entry name" value="HYPOTHETICAL OXIDOREDUCTASE (EUROFUNG)"/>
    <property type="match status" value="1"/>
</dbReference>
<proteinExistence type="predicted"/>
<comment type="caution">
    <text evidence="2">The sequence shown here is derived from an EMBL/GenBank/DDBJ whole genome shotgun (WGS) entry which is preliminary data.</text>
</comment>